<comment type="caution">
    <text evidence="1">The sequence shown here is derived from an EMBL/GenBank/DDBJ whole genome shotgun (WGS) entry which is preliminary data.</text>
</comment>
<protein>
    <recommendedName>
        <fullName evidence="3">Flagellar export chaperone FliS</fullName>
    </recommendedName>
</protein>
<sequence length="141" mass="16505">MIDNEYYINKISTSNEAGLIAVMYELLIRHMGNCISKIENKEIDYVHVQKCKDILNEFFLITKGNNEISNNIRGLLLYVNKLIDKGYHLKDVNQYKESIKIIHPLYEAWDQLSKCESNDVNRYNGYGMDKMYTHNNFNGKG</sequence>
<dbReference type="RefSeq" id="WP_095133739.1">
    <property type="nucleotide sequence ID" value="NZ_NIBG01000008.1"/>
</dbReference>
<accession>A0A267MIF8</accession>
<reference evidence="1 2" key="1">
    <citation type="submission" date="2017-06" db="EMBL/GenBank/DDBJ databases">
        <title>Draft genome sequence of anaerobic fermentative bacterium Anaeromicrobium sediminis DY2726D isolated from West Pacific Ocean sediments.</title>
        <authorList>
            <person name="Zeng X."/>
        </authorList>
    </citation>
    <scope>NUCLEOTIDE SEQUENCE [LARGE SCALE GENOMIC DNA]</scope>
    <source>
        <strain evidence="1 2">DY2726D</strain>
    </source>
</reference>
<dbReference type="Pfam" id="PF02561">
    <property type="entry name" value="FliS"/>
    <property type="match status" value="1"/>
</dbReference>
<gene>
    <name evidence="1" type="ORF">CCE28_10895</name>
</gene>
<dbReference type="InterPro" id="IPR003713">
    <property type="entry name" value="FliS"/>
</dbReference>
<name>A0A267MIF8_9FIRM</name>
<evidence type="ECO:0008006" key="3">
    <source>
        <dbReference type="Google" id="ProtNLM"/>
    </source>
</evidence>
<proteinExistence type="predicted"/>
<evidence type="ECO:0000313" key="1">
    <source>
        <dbReference type="EMBL" id="PAB59359.1"/>
    </source>
</evidence>
<dbReference type="OrthoDB" id="1767099at2"/>
<evidence type="ECO:0000313" key="2">
    <source>
        <dbReference type="Proteomes" id="UP000216024"/>
    </source>
</evidence>
<dbReference type="AlphaFoldDB" id="A0A267MIF8"/>
<dbReference type="InterPro" id="IPR036584">
    <property type="entry name" value="FliS_sf"/>
</dbReference>
<dbReference type="Gene3D" id="1.20.120.340">
    <property type="entry name" value="Flagellar protein FliS"/>
    <property type="match status" value="1"/>
</dbReference>
<keyword evidence="2" id="KW-1185">Reference proteome</keyword>
<dbReference type="SUPFAM" id="SSF101116">
    <property type="entry name" value="Flagellar export chaperone FliS"/>
    <property type="match status" value="1"/>
</dbReference>
<dbReference type="EMBL" id="NIBG01000008">
    <property type="protein sequence ID" value="PAB59359.1"/>
    <property type="molecule type" value="Genomic_DNA"/>
</dbReference>
<organism evidence="1 2">
    <name type="scientific">Anaeromicrobium sediminis</name>
    <dbReference type="NCBI Taxonomy" id="1478221"/>
    <lineage>
        <taxon>Bacteria</taxon>
        <taxon>Bacillati</taxon>
        <taxon>Bacillota</taxon>
        <taxon>Clostridia</taxon>
        <taxon>Peptostreptococcales</taxon>
        <taxon>Thermotaleaceae</taxon>
        <taxon>Anaeromicrobium</taxon>
    </lineage>
</organism>
<dbReference type="GO" id="GO:0044780">
    <property type="term" value="P:bacterial-type flagellum assembly"/>
    <property type="evidence" value="ECO:0007669"/>
    <property type="project" value="InterPro"/>
</dbReference>
<dbReference type="Proteomes" id="UP000216024">
    <property type="component" value="Unassembled WGS sequence"/>
</dbReference>